<dbReference type="WBParaSite" id="L893_g31111.t1">
    <property type="protein sequence ID" value="L893_g31111.t1"/>
    <property type="gene ID" value="L893_g31111"/>
</dbReference>
<keyword evidence="1" id="KW-1185">Reference proteome</keyword>
<proteinExistence type="predicted"/>
<evidence type="ECO:0000313" key="1">
    <source>
        <dbReference type="Proteomes" id="UP000095287"/>
    </source>
</evidence>
<organism evidence="1 2">
    <name type="scientific">Steinernema glaseri</name>
    <dbReference type="NCBI Taxonomy" id="37863"/>
    <lineage>
        <taxon>Eukaryota</taxon>
        <taxon>Metazoa</taxon>
        <taxon>Ecdysozoa</taxon>
        <taxon>Nematoda</taxon>
        <taxon>Chromadorea</taxon>
        <taxon>Rhabditida</taxon>
        <taxon>Tylenchina</taxon>
        <taxon>Panagrolaimomorpha</taxon>
        <taxon>Strongyloidoidea</taxon>
        <taxon>Steinernematidae</taxon>
        <taxon>Steinernema</taxon>
    </lineage>
</organism>
<protein>
    <submittedName>
        <fullName evidence="2">DUF4789 domain-containing protein</fullName>
    </submittedName>
</protein>
<evidence type="ECO:0000313" key="2">
    <source>
        <dbReference type="WBParaSite" id="L893_g31111.t1"/>
    </source>
</evidence>
<accession>A0A1I7ZYS5</accession>
<name>A0A1I7ZYS5_9BILA</name>
<sequence length="203" mass="22883">MSPRTPKLDAFLLERPARLEWPVRCIHSPNNYLMRWLLLLSLFAPFLCDIYLLSLPEGTVVYGKVGDVVTTLDDPRDCVSQWDASNSLPKTFVYNSRSKTCTALTSVFGTKEGSSDEEAFIIQESTQNLCPTNATEAVEKLIVTCVEGWKRLELPSAVNCYQIMTDRKKYSSSAANDIYVCEKKFSFSKATSIHSKQEEQFLG</sequence>
<dbReference type="AlphaFoldDB" id="A0A1I7ZYS5"/>
<reference evidence="2" key="1">
    <citation type="submission" date="2016-11" db="UniProtKB">
        <authorList>
            <consortium name="WormBaseParasite"/>
        </authorList>
    </citation>
    <scope>IDENTIFICATION</scope>
</reference>
<dbReference type="Proteomes" id="UP000095287">
    <property type="component" value="Unplaced"/>
</dbReference>